<dbReference type="Pfam" id="PF00171">
    <property type="entry name" value="Aldedh"/>
    <property type="match status" value="1"/>
</dbReference>
<organism evidence="2">
    <name type="scientific">Anoplophora glabripennis</name>
    <name type="common">Asian longhorn beetle</name>
    <name type="synonym">Anoplophora nobilis</name>
    <dbReference type="NCBI Taxonomy" id="217634"/>
    <lineage>
        <taxon>Eukaryota</taxon>
        <taxon>Metazoa</taxon>
        <taxon>Ecdysozoa</taxon>
        <taxon>Arthropoda</taxon>
        <taxon>Hexapoda</taxon>
        <taxon>Insecta</taxon>
        <taxon>Pterygota</taxon>
        <taxon>Neoptera</taxon>
        <taxon>Endopterygota</taxon>
        <taxon>Coleoptera</taxon>
        <taxon>Polyphaga</taxon>
        <taxon>Cucujiformia</taxon>
        <taxon>Chrysomeloidea</taxon>
        <taxon>Cerambycidae</taxon>
        <taxon>Lamiinae</taxon>
        <taxon>Lamiini</taxon>
        <taxon>Anoplophora</taxon>
    </lineage>
</organism>
<dbReference type="EMBL" id="GALX01003345">
    <property type="protein sequence ID" value="JAB65121.1"/>
    <property type="molecule type" value="Transcribed_RNA"/>
</dbReference>
<dbReference type="PANTHER" id="PTHR11699">
    <property type="entry name" value="ALDEHYDE DEHYDROGENASE-RELATED"/>
    <property type="match status" value="1"/>
</dbReference>
<proteinExistence type="predicted"/>
<protein>
    <submittedName>
        <fullName evidence="2">Aldehyde dehydrogenase family 16 member A1</fullName>
    </submittedName>
</protein>
<reference evidence="2" key="1">
    <citation type="submission" date="2013-07" db="EMBL/GenBank/DDBJ databases">
        <title>Midgut Transcriptome Profiling of Anoplphora glabripennis, a Lignocellulose Degrading, Wood-Boring Cerambycid.</title>
        <authorList>
            <person name="Scully E.D."/>
            <person name="Hoover K."/>
            <person name="Carlson J.E."/>
            <person name="Tien M."/>
            <person name="Geib S.M."/>
        </authorList>
    </citation>
    <scope>NUCLEOTIDE SEQUENCE</scope>
</reference>
<dbReference type="InterPro" id="IPR016162">
    <property type="entry name" value="Ald_DH_N"/>
</dbReference>
<dbReference type="InterPro" id="IPR016163">
    <property type="entry name" value="Ald_DH_C"/>
</dbReference>
<dbReference type="Gene3D" id="3.40.309.10">
    <property type="entry name" value="Aldehyde Dehydrogenase, Chain A, domain 2"/>
    <property type="match status" value="1"/>
</dbReference>
<evidence type="ECO:0000259" key="1">
    <source>
        <dbReference type="Pfam" id="PF00171"/>
    </source>
</evidence>
<gene>
    <name evidence="2" type="primary">A16A1</name>
</gene>
<feature type="domain" description="Aldehyde dehydrogenase" evidence="1">
    <location>
        <begin position="54"/>
        <end position="489"/>
    </location>
</feature>
<dbReference type="AlphaFoldDB" id="V5I991"/>
<evidence type="ECO:0000313" key="2">
    <source>
        <dbReference type="EMBL" id="JAB65121.1"/>
    </source>
</evidence>
<accession>V5I991</accession>
<dbReference type="Gene3D" id="3.40.605.10">
    <property type="entry name" value="Aldehyde Dehydrogenase, Chain A, domain 1"/>
    <property type="match status" value="2"/>
</dbReference>
<dbReference type="InterPro" id="IPR016161">
    <property type="entry name" value="Ald_DH/histidinol_DH"/>
</dbReference>
<dbReference type="InterPro" id="IPR015590">
    <property type="entry name" value="Aldehyde_DH_dom"/>
</dbReference>
<name>V5I991_ANOGL</name>
<sequence length="721" mass="79735">MDDRVKNTSIQEIFHKMDYGESYEKVDEAIEWIKNKESSFFANIEKSTESVNGTKVELKNRINEEMVCAQYVPEAETVKKILSKSNGKVKWIDISAFQRTTLLNKLAAEIEKSAGVLSQLEIVCRGILGRDTRSNAILLLAQYFYYYSNFAMKYGHENPNWKPEGVAVGVISNENVLSNLGLILAPALASGYNVVLQVGTALFPTVAFIIELAKKVGIPEQVIRLIPSDDGDLQPYLSSENVSLLALLVDLNNEKYVGSNILNKKILNLSSNKIPVIIFDNADLDSACTSIIDAAWGYQGLLPWSVNTIIVQENVVDKFLSKLKTEIHATKVGLGNNKLVDISSTGESSFNKLDKLIKSAKDQGIEVFQATENLKSFTPTLFVGGKVSTNRVLSADEDQDANVVTVIAFRSIDEAVNLANNSRQGLAASVWTENVGIVNEVAKKLRVNNVWINSHGLTAPEIALCPVKDSGTGYFGGKEGFYEYVQVKKTTDSPTTSNAPTKISSSQASFVSFAKKSQENWSRLSKLNKSKIFQKFAEYVESNKKELGASMTSVFLDEWIAEIFQCVTETNNSNTTTQADYNVVSAREPRGVIAIENEVEYELKNIRLILTALFEGNAVILLTNSTNSLTLYNELSTRLPTAVFTVLSYNLNNIQIISAHKELGAYFGEGVNAVYSALPLRDSKIYTNVSNNWNDVYRKVTFSKNVWSNIGKSSTCNLSTY</sequence>
<dbReference type="GO" id="GO:0016620">
    <property type="term" value="F:oxidoreductase activity, acting on the aldehyde or oxo group of donors, NAD or NADP as acceptor"/>
    <property type="evidence" value="ECO:0007669"/>
    <property type="project" value="InterPro"/>
</dbReference>
<dbReference type="SUPFAM" id="SSF53720">
    <property type="entry name" value="ALDH-like"/>
    <property type="match status" value="2"/>
</dbReference>